<feature type="transmembrane region" description="Helical" evidence="1">
    <location>
        <begin position="7"/>
        <end position="24"/>
    </location>
</feature>
<organism evidence="2 3">
    <name type="scientific">Anaerocolumna xylanovorans DSM 12503</name>
    <dbReference type="NCBI Taxonomy" id="1121345"/>
    <lineage>
        <taxon>Bacteria</taxon>
        <taxon>Bacillati</taxon>
        <taxon>Bacillota</taxon>
        <taxon>Clostridia</taxon>
        <taxon>Lachnospirales</taxon>
        <taxon>Lachnospiraceae</taxon>
        <taxon>Anaerocolumna</taxon>
    </lineage>
</organism>
<proteinExistence type="predicted"/>
<keyword evidence="3" id="KW-1185">Reference proteome</keyword>
<keyword evidence="1" id="KW-0812">Transmembrane</keyword>
<feature type="transmembrane region" description="Helical" evidence="1">
    <location>
        <begin position="30"/>
        <end position="49"/>
    </location>
</feature>
<dbReference type="STRING" id="1121345.SAMN02745217_04652"/>
<reference evidence="2 3" key="1">
    <citation type="submission" date="2016-12" db="EMBL/GenBank/DDBJ databases">
        <authorList>
            <person name="Song W.-J."/>
            <person name="Kurnit D.M."/>
        </authorList>
    </citation>
    <scope>NUCLEOTIDE SEQUENCE [LARGE SCALE GENOMIC DNA]</scope>
    <source>
        <strain evidence="2 3">DSM 12503</strain>
    </source>
</reference>
<keyword evidence="1" id="KW-0472">Membrane</keyword>
<keyword evidence="1" id="KW-1133">Transmembrane helix</keyword>
<dbReference type="PANTHER" id="PTHR34351">
    <property type="entry name" value="SLR1927 PROTEIN-RELATED"/>
    <property type="match status" value="1"/>
</dbReference>
<sequence length="402" mass="46006">MTGKRIAYLILILLAGLFSIFYNVYFTMNFFFAVLLLPFLLLLVSWISLRKVEIRITAMPVITKKGSDFEVKFEAYNHSPIPITHLEICFTYCNEISNRKKKEKAVLGVDKDSSAYTVLSLKSEHCGNIKITAYSIRCYDILSVGYVSKKCNEWATVSVAPTPHPMAGDIIRKTADMEMEDESIHYQEYKPGSDSSEIFGVRDYKEGDRPNQIHWKLSRKNQRLIMKDYSQPLRDRSLLFIDVGGNEEGEKKLLQTDSCIEAVLSVSDGILKKGHQHMLVWYDWVEKLYAEKDITGNDSSKEALTAFLSAAFYGSDGKEKEDYKLEDELGRNVILITNEVSEDKVVKWQKSGARSLYIVYINDLQKVPLKARTMEFLTRSMVSCYCVDTKNIKETIFKLGIV</sequence>
<evidence type="ECO:0000256" key="1">
    <source>
        <dbReference type="SAM" id="Phobius"/>
    </source>
</evidence>
<dbReference type="Proteomes" id="UP000184612">
    <property type="component" value="Unassembled WGS sequence"/>
</dbReference>
<gene>
    <name evidence="2" type="ORF">SAMN02745217_04652</name>
</gene>
<evidence type="ECO:0000313" key="2">
    <source>
        <dbReference type="EMBL" id="SHO54196.1"/>
    </source>
</evidence>
<accession>A0A1M7YNW4</accession>
<protein>
    <submittedName>
        <fullName evidence="2">Uncharacterized protein</fullName>
    </submittedName>
</protein>
<dbReference type="EMBL" id="FRFD01000019">
    <property type="protein sequence ID" value="SHO54196.1"/>
    <property type="molecule type" value="Genomic_DNA"/>
</dbReference>
<evidence type="ECO:0000313" key="3">
    <source>
        <dbReference type="Proteomes" id="UP000184612"/>
    </source>
</evidence>
<dbReference type="AlphaFoldDB" id="A0A1M7YNW4"/>
<dbReference type="OrthoDB" id="9778037at2"/>
<name>A0A1M7YNW4_9FIRM</name>